<dbReference type="Gene3D" id="1.10.287.110">
    <property type="entry name" value="DnaJ domain"/>
    <property type="match status" value="1"/>
</dbReference>
<dbReference type="STRING" id="1314781.A0A165B4V9"/>
<dbReference type="GO" id="GO:0005783">
    <property type="term" value="C:endoplasmic reticulum"/>
    <property type="evidence" value="ECO:0007669"/>
    <property type="project" value="UniProtKB-ARBA"/>
</dbReference>
<dbReference type="InterPro" id="IPR001623">
    <property type="entry name" value="DnaJ_domain"/>
</dbReference>
<evidence type="ECO:0000256" key="2">
    <source>
        <dbReference type="SAM" id="Phobius"/>
    </source>
</evidence>
<feature type="domain" description="J" evidence="3">
    <location>
        <begin position="31"/>
        <end position="98"/>
    </location>
</feature>
<feature type="transmembrane region" description="Helical" evidence="2">
    <location>
        <begin position="386"/>
        <end position="407"/>
    </location>
</feature>
<dbReference type="PANTHER" id="PTHR43908">
    <property type="entry name" value="AT29763P-RELATED"/>
    <property type="match status" value="1"/>
</dbReference>
<feature type="transmembrane region" description="Helical" evidence="2">
    <location>
        <begin position="312"/>
        <end position="331"/>
    </location>
</feature>
<evidence type="ECO:0000313" key="5">
    <source>
        <dbReference type="Proteomes" id="UP000077266"/>
    </source>
</evidence>
<keyword evidence="2" id="KW-0812">Transmembrane</keyword>
<dbReference type="PRINTS" id="PR00625">
    <property type="entry name" value="JDOMAIN"/>
</dbReference>
<dbReference type="InterPro" id="IPR018253">
    <property type="entry name" value="DnaJ_domain_CS"/>
</dbReference>
<proteinExistence type="predicted"/>
<dbReference type="InterPro" id="IPR036869">
    <property type="entry name" value="J_dom_sf"/>
</dbReference>
<dbReference type="EMBL" id="KV426557">
    <property type="protein sequence ID" value="KZV79820.1"/>
    <property type="molecule type" value="Genomic_DNA"/>
</dbReference>
<dbReference type="InParanoid" id="A0A165B4V9"/>
<keyword evidence="2" id="KW-0472">Membrane</keyword>
<feature type="transmembrane region" description="Helical" evidence="2">
    <location>
        <begin position="230"/>
        <end position="248"/>
    </location>
</feature>
<evidence type="ECO:0000313" key="4">
    <source>
        <dbReference type="EMBL" id="KZV79820.1"/>
    </source>
</evidence>
<protein>
    <submittedName>
        <fullName evidence="4">DnaJ-domain-containing protein</fullName>
    </submittedName>
</protein>
<feature type="transmembrane region" description="Helical" evidence="2">
    <location>
        <begin position="413"/>
        <end position="431"/>
    </location>
</feature>
<sequence>MADAPRQTVTITVEERRAAVARIRRLPADADFYEILQVQEDCGHAEIKKAYRNLVLLVHPDKATVAGVKGADEAFKVVAEAYETLSDPSERAAYDSGRRASAGFANWSYTGAGSGSGSGSPTSPQGQSRQQQPPRGKETRKQRRRREYRERLSKQDQRQRDAREARAREEAEEILHQYFEEALRRAYQQHMEEHGHEYEHEDDHDRDEWNAQARAQCRRRTPAQPLWKDLLWMAIIVVGAGTILYFGWKILRWVLGPTTTNALLGIAAWIAFQVYGTALWANRVYRATLVIVALGVGYGALMYLLIPLAKGGLYMLRGASGMLLGVASSSVRYSYRAASSSVGLAYTGATYTFTTTPGRVVLGGATTLALHAMPAELRTDVLKLTALVPACYGAYHALVALCSAAYALVSTPAVAHVLFGGLAAGVVLYALHRRPVAAGTS</sequence>
<feature type="transmembrane region" description="Helical" evidence="2">
    <location>
        <begin position="284"/>
        <end position="306"/>
    </location>
</feature>
<dbReference type="CDD" id="cd06257">
    <property type="entry name" value="DnaJ"/>
    <property type="match status" value="1"/>
</dbReference>
<evidence type="ECO:0000256" key="1">
    <source>
        <dbReference type="SAM" id="MobiDB-lite"/>
    </source>
</evidence>
<reference evidence="4 5" key="1">
    <citation type="journal article" date="2016" name="Mol. Biol. Evol.">
        <title>Comparative Genomics of Early-Diverging Mushroom-Forming Fungi Provides Insights into the Origins of Lignocellulose Decay Capabilities.</title>
        <authorList>
            <person name="Nagy L.G."/>
            <person name="Riley R."/>
            <person name="Tritt A."/>
            <person name="Adam C."/>
            <person name="Daum C."/>
            <person name="Floudas D."/>
            <person name="Sun H."/>
            <person name="Yadav J.S."/>
            <person name="Pangilinan J."/>
            <person name="Larsson K.H."/>
            <person name="Matsuura K."/>
            <person name="Barry K."/>
            <person name="Labutti K."/>
            <person name="Kuo R."/>
            <person name="Ohm R.A."/>
            <person name="Bhattacharya S.S."/>
            <person name="Shirouzu T."/>
            <person name="Yoshinaga Y."/>
            <person name="Martin F.M."/>
            <person name="Grigoriev I.V."/>
            <person name="Hibbett D.S."/>
        </authorList>
    </citation>
    <scope>NUCLEOTIDE SEQUENCE [LARGE SCALE GENOMIC DNA]</scope>
    <source>
        <strain evidence="4 5">HHB12029</strain>
    </source>
</reference>
<dbReference type="SUPFAM" id="SSF46565">
    <property type="entry name" value="Chaperone J-domain"/>
    <property type="match status" value="1"/>
</dbReference>
<dbReference type="AlphaFoldDB" id="A0A165B4V9"/>
<dbReference type="SMART" id="SM00271">
    <property type="entry name" value="DnaJ"/>
    <property type="match status" value="1"/>
</dbReference>
<dbReference type="PROSITE" id="PS00636">
    <property type="entry name" value="DNAJ_1"/>
    <property type="match status" value="1"/>
</dbReference>
<keyword evidence="2" id="KW-1133">Transmembrane helix</keyword>
<accession>A0A165B4V9</accession>
<feature type="transmembrane region" description="Helical" evidence="2">
    <location>
        <begin position="254"/>
        <end position="272"/>
    </location>
</feature>
<feature type="compositionally biased region" description="Low complexity" evidence="1">
    <location>
        <begin position="119"/>
        <end position="134"/>
    </location>
</feature>
<name>A0A165B4V9_EXIGL</name>
<dbReference type="Proteomes" id="UP000077266">
    <property type="component" value="Unassembled WGS sequence"/>
</dbReference>
<evidence type="ECO:0000259" key="3">
    <source>
        <dbReference type="PROSITE" id="PS50076"/>
    </source>
</evidence>
<feature type="region of interest" description="Disordered" evidence="1">
    <location>
        <begin position="111"/>
        <end position="167"/>
    </location>
</feature>
<dbReference type="OrthoDB" id="1507364at2759"/>
<feature type="compositionally biased region" description="Basic and acidic residues" evidence="1">
    <location>
        <begin position="147"/>
        <end position="167"/>
    </location>
</feature>
<dbReference type="PROSITE" id="PS50076">
    <property type="entry name" value="DNAJ_2"/>
    <property type="match status" value="1"/>
</dbReference>
<dbReference type="Pfam" id="PF00226">
    <property type="entry name" value="DnaJ"/>
    <property type="match status" value="1"/>
</dbReference>
<gene>
    <name evidence="4" type="ORF">EXIGLDRAFT_846152</name>
</gene>
<dbReference type="InterPro" id="IPR051100">
    <property type="entry name" value="DnaJ_subfamily_B/C"/>
</dbReference>
<organism evidence="4 5">
    <name type="scientific">Exidia glandulosa HHB12029</name>
    <dbReference type="NCBI Taxonomy" id="1314781"/>
    <lineage>
        <taxon>Eukaryota</taxon>
        <taxon>Fungi</taxon>
        <taxon>Dikarya</taxon>
        <taxon>Basidiomycota</taxon>
        <taxon>Agaricomycotina</taxon>
        <taxon>Agaricomycetes</taxon>
        <taxon>Auriculariales</taxon>
        <taxon>Exidiaceae</taxon>
        <taxon>Exidia</taxon>
    </lineage>
</organism>
<keyword evidence="5" id="KW-1185">Reference proteome</keyword>